<evidence type="ECO:0000313" key="4">
    <source>
        <dbReference type="WBParaSite" id="GPUH_0002717601-mRNA-1"/>
    </source>
</evidence>
<name>A0A183F1Q5_9BILA</name>
<dbReference type="EMBL" id="UYRT01120348">
    <property type="protein sequence ID" value="VDN50015.1"/>
    <property type="molecule type" value="Genomic_DNA"/>
</dbReference>
<evidence type="ECO:0000313" key="3">
    <source>
        <dbReference type="Proteomes" id="UP000271098"/>
    </source>
</evidence>
<organism evidence="4">
    <name type="scientific">Gongylonema pulchrum</name>
    <dbReference type="NCBI Taxonomy" id="637853"/>
    <lineage>
        <taxon>Eukaryota</taxon>
        <taxon>Metazoa</taxon>
        <taxon>Ecdysozoa</taxon>
        <taxon>Nematoda</taxon>
        <taxon>Chromadorea</taxon>
        <taxon>Rhabditida</taxon>
        <taxon>Spirurina</taxon>
        <taxon>Spiruromorpha</taxon>
        <taxon>Spiruroidea</taxon>
        <taxon>Gongylonematidae</taxon>
        <taxon>Gongylonema</taxon>
    </lineage>
</organism>
<reference evidence="2 3" key="2">
    <citation type="submission" date="2018-11" db="EMBL/GenBank/DDBJ databases">
        <authorList>
            <consortium name="Pathogen Informatics"/>
        </authorList>
    </citation>
    <scope>NUCLEOTIDE SEQUENCE [LARGE SCALE GENOMIC DNA]</scope>
</reference>
<dbReference type="AlphaFoldDB" id="A0A183F1Q5"/>
<proteinExistence type="predicted"/>
<protein>
    <submittedName>
        <fullName evidence="2 4">Uncharacterized protein</fullName>
    </submittedName>
</protein>
<evidence type="ECO:0000256" key="1">
    <source>
        <dbReference type="SAM" id="MobiDB-lite"/>
    </source>
</evidence>
<accession>A0A183F1Q5</accession>
<dbReference type="WBParaSite" id="GPUH_0002717601-mRNA-1">
    <property type="protein sequence ID" value="GPUH_0002717601-mRNA-1"/>
    <property type="gene ID" value="GPUH_0002717601"/>
</dbReference>
<evidence type="ECO:0000313" key="2">
    <source>
        <dbReference type="EMBL" id="VDN50015.1"/>
    </source>
</evidence>
<keyword evidence="3" id="KW-1185">Reference proteome</keyword>
<feature type="compositionally biased region" description="Basic and acidic residues" evidence="1">
    <location>
        <begin position="24"/>
        <end position="37"/>
    </location>
</feature>
<dbReference type="Proteomes" id="UP000271098">
    <property type="component" value="Unassembled WGS sequence"/>
</dbReference>
<reference evidence="4" key="1">
    <citation type="submission" date="2016-06" db="UniProtKB">
        <authorList>
            <consortium name="WormBaseParasite"/>
        </authorList>
    </citation>
    <scope>IDENTIFICATION</scope>
</reference>
<feature type="region of interest" description="Disordered" evidence="1">
    <location>
        <begin position="1"/>
        <end position="48"/>
    </location>
</feature>
<gene>
    <name evidence="2" type="ORF">GPUH_LOCUS27146</name>
</gene>
<sequence>MMRSLASSRLEDIRDGLNEELEEMPEKRPRLDDDKLSNDSGNEDGSSEVTTAVVKVWIFGDFKLQSLGFH</sequence>